<dbReference type="EMBL" id="JAMOIM010000006">
    <property type="protein sequence ID" value="MCW6508593.1"/>
    <property type="molecule type" value="Genomic_DNA"/>
</dbReference>
<name>A0AA41YX30_9HYPH</name>
<dbReference type="SUPFAM" id="SSF51735">
    <property type="entry name" value="NAD(P)-binding Rossmann-fold domains"/>
    <property type="match status" value="1"/>
</dbReference>
<comment type="caution">
    <text evidence="2">The sequence shown here is derived from an EMBL/GenBank/DDBJ whole genome shotgun (WGS) entry which is preliminary data.</text>
</comment>
<dbReference type="FunFam" id="3.40.50.720:FF:000084">
    <property type="entry name" value="Short-chain dehydrogenase reductase"/>
    <property type="match status" value="1"/>
</dbReference>
<dbReference type="PRINTS" id="PR00080">
    <property type="entry name" value="SDRFAMILY"/>
</dbReference>
<proteinExistence type="inferred from homology"/>
<dbReference type="PANTHER" id="PTHR42760">
    <property type="entry name" value="SHORT-CHAIN DEHYDROGENASES/REDUCTASES FAMILY MEMBER"/>
    <property type="match status" value="1"/>
</dbReference>
<evidence type="ECO:0000256" key="1">
    <source>
        <dbReference type="ARBA" id="ARBA00006484"/>
    </source>
</evidence>
<dbReference type="PRINTS" id="PR00081">
    <property type="entry name" value="GDHRDH"/>
</dbReference>
<dbReference type="InterPro" id="IPR036291">
    <property type="entry name" value="NAD(P)-bd_dom_sf"/>
</dbReference>
<protein>
    <submittedName>
        <fullName evidence="2">Glucose 1-dehydrogenase</fullName>
        <ecNumber evidence="2">1.1.1.47</ecNumber>
    </submittedName>
</protein>
<gene>
    <name evidence="2" type="ORF">M8523_11245</name>
</gene>
<dbReference type="Pfam" id="PF13561">
    <property type="entry name" value="adh_short_C2"/>
    <property type="match status" value="1"/>
</dbReference>
<comment type="similarity">
    <text evidence="1">Belongs to the short-chain dehydrogenases/reductases (SDR) family.</text>
</comment>
<accession>A0AA41YX30</accession>
<dbReference type="PANTHER" id="PTHR42760:SF124">
    <property type="entry name" value="SHORT-CHAIN DEHYDROGENASE_REDUCTASE"/>
    <property type="match status" value="1"/>
</dbReference>
<dbReference type="NCBIfam" id="NF005559">
    <property type="entry name" value="PRK07231.1"/>
    <property type="match status" value="1"/>
</dbReference>
<dbReference type="GO" id="GO:0047936">
    <property type="term" value="F:glucose 1-dehydrogenase [NAD(P)+] activity"/>
    <property type="evidence" value="ECO:0007669"/>
    <property type="project" value="UniProtKB-EC"/>
</dbReference>
<evidence type="ECO:0000313" key="3">
    <source>
        <dbReference type="Proteomes" id="UP001165667"/>
    </source>
</evidence>
<dbReference type="InterPro" id="IPR002347">
    <property type="entry name" value="SDR_fam"/>
</dbReference>
<reference evidence="2" key="1">
    <citation type="submission" date="2022-05" db="EMBL/GenBank/DDBJ databases">
        <authorList>
            <person name="Pankratov T."/>
        </authorList>
    </citation>
    <scope>NUCLEOTIDE SEQUENCE</scope>
    <source>
        <strain evidence="2">BP6-180914</strain>
    </source>
</reference>
<dbReference type="Proteomes" id="UP001165667">
    <property type="component" value="Unassembled WGS sequence"/>
</dbReference>
<evidence type="ECO:0000313" key="2">
    <source>
        <dbReference type="EMBL" id="MCW6508593.1"/>
    </source>
</evidence>
<organism evidence="2 3">
    <name type="scientific">Lichenifustis flavocetrariae</name>
    <dbReference type="NCBI Taxonomy" id="2949735"/>
    <lineage>
        <taxon>Bacteria</taxon>
        <taxon>Pseudomonadati</taxon>
        <taxon>Pseudomonadota</taxon>
        <taxon>Alphaproteobacteria</taxon>
        <taxon>Hyphomicrobiales</taxon>
        <taxon>Lichenihabitantaceae</taxon>
        <taxon>Lichenifustis</taxon>
    </lineage>
</organism>
<keyword evidence="2" id="KW-0560">Oxidoreductase</keyword>
<sequence>MAFFAVTFGLSGKVAAVTGGASGIGLATAQALAQAGATVVILDRASIDQTALESLCGSGRHSACVTDVADEASVDAAMAAIVERHGSLDILVNNAGLALRQPAVDLSIEAWDKVVAVNMTGAFLCARSAARHMIAQANGAAIVNVSSIMGFSGGGLYPNISYQTTKGAIVNMTRALAVEWAPHRIRVNAVAPTYVRTPFIAPLLAQPDLVRRIEDMTPLRRLAEPEEVAAAILFLAGPGAAMITGHTLPVDGGFLAQ</sequence>
<dbReference type="Gene3D" id="3.40.50.720">
    <property type="entry name" value="NAD(P)-binding Rossmann-like Domain"/>
    <property type="match status" value="1"/>
</dbReference>
<dbReference type="RefSeq" id="WP_282584962.1">
    <property type="nucleotide sequence ID" value="NZ_JAMOIM010000006.1"/>
</dbReference>
<dbReference type="AlphaFoldDB" id="A0AA41YX30"/>
<dbReference type="CDD" id="cd05233">
    <property type="entry name" value="SDR_c"/>
    <property type="match status" value="1"/>
</dbReference>
<dbReference type="EC" id="1.1.1.47" evidence="2"/>
<keyword evidence="3" id="KW-1185">Reference proteome</keyword>